<dbReference type="AlphaFoldDB" id="D7FHQ6"/>
<dbReference type="GO" id="GO:0140647">
    <property type="term" value="P:P450-containing electron transport chain"/>
    <property type="evidence" value="ECO:0007669"/>
    <property type="project" value="InterPro"/>
</dbReference>
<dbReference type="Proteomes" id="UP000002630">
    <property type="component" value="Unassembled WGS sequence"/>
</dbReference>
<evidence type="ECO:0000256" key="4">
    <source>
        <dbReference type="ARBA" id="ARBA00023004"/>
    </source>
</evidence>
<dbReference type="PRINTS" id="PR00355">
    <property type="entry name" value="ADRENODOXIN"/>
</dbReference>
<dbReference type="STRING" id="2880.D7FHQ6"/>
<evidence type="ECO:0000259" key="7">
    <source>
        <dbReference type="PROSITE" id="PS51085"/>
    </source>
</evidence>
<evidence type="ECO:0000256" key="3">
    <source>
        <dbReference type="ARBA" id="ARBA00022723"/>
    </source>
</evidence>
<dbReference type="InterPro" id="IPR036010">
    <property type="entry name" value="2Fe-2S_ferredoxin-like_sf"/>
</dbReference>
<dbReference type="EMBL" id="FN649760">
    <property type="protein sequence ID" value="CBJ28611.1"/>
    <property type="molecule type" value="Genomic_DNA"/>
</dbReference>
<name>D7FHQ6_ECTSI</name>
<comment type="cofactor">
    <cofactor evidence="6">
        <name>[2Fe-2S] cluster</name>
        <dbReference type="ChEBI" id="CHEBI:190135"/>
    </cofactor>
</comment>
<dbReference type="InterPro" id="IPR001041">
    <property type="entry name" value="2Fe-2S_ferredoxin-type"/>
</dbReference>
<sequence length="177" mass="19395">MALLVRRLSSNAGARWRKVGSGKGLPRSVGADRSAAARLAAETYTVRTMALVPPRTYRRGISSTAARKDKVNMTFLEDDGTEIKVEAELGATLLEVAHENDVELEGACGGDLACSTCHVVLPKEYYDKLDEKEEEEDDMLDLAWGLTDTSRLGCQIKVTRDLEGMLIKVPEDSMDMS</sequence>
<proteinExistence type="inferred from homology"/>
<keyword evidence="4" id="KW-0408">Iron</keyword>
<dbReference type="PROSITE" id="PS51085">
    <property type="entry name" value="2FE2S_FER_2"/>
    <property type="match status" value="1"/>
</dbReference>
<dbReference type="InterPro" id="IPR001055">
    <property type="entry name" value="Adrenodoxin-like"/>
</dbReference>
<gene>
    <name evidence="8" type="ORF">Esi_0110_0036</name>
</gene>
<evidence type="ECO:0000313" key="9">
    <source>
        <dbReference type="Proteomes" id="UP000002630"/>
    </source>
</evidence>
<keyword evidence="2" id="KW-0001">2Fe-2S</keyword>
<dbReference type="Gene3D" id="3.10.20.30">
    <property type="match status" value="1"/>
</dbReference>
<dbReference type="OrthoDB" id="268593at2759"/>
<keyword evidence="5" id="KW-0411">Iron-sulfur</keyword>
<dbReference type="PANTHER" id="PTHR23426">
    <property type="entry name" value="FERREDOXIN/ADRENODOXIN"/>
    <property type="match status" value="1"/>
</dbReference>
<dbReference type="CDD" id="cd00207">
    <property type="entry name" value="fer2"/>
    <property type="match status" value="1"/>
</dbReference>
<dbReference type="InterPro" id="IPR012675">
    <property type="entry name" value="Beta-grasp_dom_sf"/>
</dbReference>
<dbReference type="GO" id="GO:0009055">
    <property type="term" value="F:electron transfer activity"/>
    <property type="evidence" value="ECO:0007669"/>
    <property type="project" value="TreeGrafter"/>
</dbReference>
<evidence type="ECO:0000256" key="6">
    <source>
        <dbReference type="ARBA" id="ARBA00034078"/>
    </source>
</evidence>
<feature type="domain" description="2Fe-2S ferredoxin-type" evidence="7">
    <location>
        <begin position="71"/>
        <end position="173"/>
    </location>
</feature>
<evidence type="ECO:0000256" key="2">
    <source>
        <dbReference type="ARBA" id="ARBA00022714"/>
    </source>
</evidence>
<dbReference type="SUPFAM" id="SSF54292">
    <property type="entry name" value="2Fe-2S ferredoxin-like"/>
    <property type="match status" value="1"/>
</dbReference>
<evidence type="ECO:0000313" key="8">
    <source>
        <dbReference type="EMBL" id="CBJ28611.1"/>
    </source>
</evidence>
<dbReference type="Pfam" id="PF00111">
    <property type="entry name" value="Fer2"/>
    <property type="match status" value="1"/>
</dbReference>
<reference evidence="8 9" key="1">
    <citation type="journal article" date="2010" name="Nature">
        <title>The Ectocarpus genome and the independent evolution of multicellularity in brown algae.</title>
        <authorList>
            <person name="Cock J.M."/>
            <person name="Sterck L."/>
            <person name="Rouze P."/>
            <person name="Scornet D."/>
            <person name="Allen A.E."/>
            <person name="Amoutzias G."/>
            <person name="Anthouard V."/>
            <person name="Artiguenave F."/>
            <person name="Aury J.M."/>
            <person name="Badger J.H."/>
            <person name="Beszteri B."/>
            <person name="Billiau K."/>
            <person name="Bonnet E."/>
            <person name="Bothwell J.H."/>
            <person name="Bowler C."/>
            <person name="Boyen C."/>
            <person name="Brownlee C."/>
            <person name="Carrano C.J."/>
            <person name="Charrier B."/>
            <person name="Cho G.Y."/>
            <person name="Coelho S.M."/>
            <person name="Collen J."/>
            <person name="Corre E."/>
            <person name="Da Silva C."/>
            <person name="Delage L."/>
            <person name="Delaroque N."/>
            <person name="Dittami S.M."/>
            <person name="Doulbeau S."/>
            <person name="Elias M."/>
            <person name="Farnham G."/>
            <person name="Gachon C.M."/>
            <person name="Gschloessl B."/>
            <person name="Heesch S."/>
            <person name="Jabbari K."/>
            <person name="Jubin C."/>
            <person name="Kawai H."/>
            <person name="Kimura K."/>
            <person name="Kloareg B."/>
            <person name="Kupper F.C."/>
            <person name="Lang D."/>
            <person name="Le Bail A."/>
            <person name="Leblanc C."/>
            <person name="Lerouge P."/>
            <person name="Lohr M."/>
            <person name="Lopez P.J."/>
            <person name="Martens C."/>
            <person name="Maumus F."/>
            <person name="Michel G."/>
            <person name="Miranda-Saavedra D."/>
            <person name="Morales J."/>
            <person name="Moreau H."/>
            <person name="Motomura T."/>
            <person name="Nagasato C."/>
            <person name="Napoli C.A."/>
            <person name="Nelson D.R."/>
            <person name="Nyvall-Collen P."/>
            <person name="Peters A.F."/>
            <person name="Pommier C."/>
            <person name="Potin P."/>
            <person name="Poulain J."/>
            <person name="Quesneville H."/>
            <person name="Read B."/>
            <person name="Rensing S.A."/>
            <person name="Ritter A."/>
            <person name="Rousvoal S."/>
            <person name="Samanta M."/>
            <person name="Samson G."/>
            <person name="Schroeder D.C."/>
            <person name="Segurens B."/>
            <person name="Strittmatter M."/>
            <person name="Tonon T."/>
            <person name="Tregear J.W."/>
            <person name="Valentin K."/>
            <person name="von Dassow P."/>
            <person name="Yamagishi T."/>
            <person name="Van de Peer Y."/>
            <person name="Wincker P."/>
        </authorList>
    </citation>
    <scope>NUCLEOTIDE SEQUENCE [LARGE SCALE GENOMIC DNA]</scope>
    <source>
        <strain evidence="9">Ec32 / CCAP1310/4</strain>
    </source>
</reference>
<dbReference type="eggNOG" id="KOG3309">
    <property type="taxonomic scope" value="Eukaryota"/>
</dbReference>
<dbReference type="PANTHER" id="PTHR23426:SF65">
    <property type="entry name" value="FERREDOXIN-2, MITOCHONDRIAL"/>
    <property type="match status" value="1"/>
</dbReference>
<evidence type="ECO:0000256" key="5">
    <source>
        <dbReference type="ARBA" id="ARBA00023014"/>
    </source>
</evidence>
<dbReference type="InParanoid" id="D7FHQ6"/>
<evidence type="ECO:0000256" key="1">
    <source>
        <dbReference type="ARBA" id="ARBA00010914"/>
    </source>
</evidence>
<organism evidence="8 9">
    <name type="scientific">Ectocarpus siliculosus</name>
    <name type="common">Brown alga</name>
    <name type="synonym">Conferva siliculosa</name>
    <dbReference type="NCBI Taxonomy" id="2880"/>
    <lineage>
        <taxon>Eukaryota</taxon>
        <taxon>Sar</taxon>
        <taxon>Stramenopiles</taxon>
        <taxon>Ochrophyta</taxon>
        <taxon>PX clade</taxon>
        <taxon>Phaeophyceae</taxon>
        <taxon>Ectocarpales</taxon>
        <taxon>Ectocarpaceae</taxon>
        <taxon>Ectocarpus</taxon>
    </lineage>
</organism>
<accession>D7FHQ6</accession>
<dbReference type="GO" id="GO:0005739">
    <property type="term" value="C:mitochondrion"/>
    <property type="evidence" value="ECO:0007669"/>
    <property type="project" value="TreeGrafter"/>
</dbReference>
<keyword evidence="3" id="KW-0479">Metal-binding</keyword>
<dbReference type="GO" id="GO:0046872">
    <property type="term" value="F:metal ion binding"/>
    <property type="evidence" value="ECO:0007669"/>
    <property type="project" value="UniProtKB-KW"/>
</dbReference>
<dbReference type="GO" id="GO:0051537">
    <property type="term" value="F:2 iron, 2 sulfur cluster binding"/>
    <property type="evidence" value="ECO:0007669"/>
    <property type="project" value="UniProtKB-KW"/>
</dbReference>
<comment type="similarity">
    <text evidence="1">Belongs to the adrenodoxin/putidaredoxin family.</text>
</comment>
<keyword evidence="9" id="KW-1185">Reference proteome</keyword>
<protein>
    <submittedName>
        <fullName evidence="8">DNA polymerase III subunit delta</fullName>
    </submittedName>
</protein>